<keyword evidence="1" id="KW-1133">Transmembrane helix</keyword>
<evidence type="ECO:0008006" key="5">
    <source>
        <dbReference type="Google" id="ProtNLM"/>
    </source>
</evidence>
<dbReference type="Proteomes" id="UP000663891">
    <property type="component" value="Unassembled WGS sequence"/>
</dbReference>
<organism evidence="2 4">
    <name type="scientific">Adineta steineri</name>
    <dbReference type="NCBI Taxonomy" id="433720"/>
    <lineage>
        <taxon>Eukaryota</taxon>
        <taxon>Metazoa</taxon>
        <taxon>Spiralia</taxon>
        <taxon>Gnathifera</taxon>
        <taxon>Rotifera</taxon>
        <taxon>Eurotatoria</taxon>
        <taxon>Bdelloidea</taxon>
        <taxon>Adinetida</taxon>
        <taxon>Adinetidae</taxon>
        <taxon>Adineta</taxon>
    </lineage>
</organism>
<dbReference type="PANTHER" id="PTHR31630:SF10">
    <property type="entry name" value="PHYTANOYL-COA DIOXYGENASE"/>
    <property type="match status" value="1"/>
</dbReference>
<dbReference type="Gene3D" id="2.60.120.620">
    <property type="entry name" value="q2cbj1_9rhob like domain"/>
    <property type="match status" value="1"/>
</dbReference>
<proteinExistence type="predicted"/>
<reference evidence="2" key="1">
    <citation type="submission" date="2021-02" db="EMBL/GenBank/DDBJ databases">
        <authorList>
            <person name="Nowell W R."/>
        </authorList>
    </citation>
    <scope>NUCLEOTIDE SEQUENCE</scope>
</reference>
<name>A0A813M670_9BILA</name>
<dbReference type="InterPro" id="IPR008775">
    <property type="entry name" value="Phytyl_CoA_dOase-like"/>
</dbReference>
<feature type="transmembrane region" description="Helical" evidence="1">
    <location>
        <begin position="163"/>
        <end position="185"/>
    </location>
</feature>
<protein>
    <recommendedName>
        <fullName evidence="5">Phytanoyl-CoA dioxygenase</fullName>
    </recommendedName>
</protein>
<evidence type="ECO:0000256" key="1">
    <source>
        <dbReference type="SAM" id="Phobius"/>
    </source>
</evidence>
<evidence type="ECO:0000313" key="3">
    <source>
        <dbReference type="EMBL" id="CAF1139267.1"/>
    </source>
</evidence>
<dbReference type="EMBL" id="CAJNOE010000001">
    <property type="protein sequence ID" value="CAF0711722.1"/>
    <property type="molecule type" value="Genomic_DNA"/>
</dbReference>
<dbReference type="Pfam" id="PF05721">
    <property type="entry name" value="PhyH"/>
    <property type="match status" value="1"/>
</dbReference>
<dbReference type="SUPFAM" id="SSF51197">
    <property type="entry name" value="Clavaminate synthase-like"/>
    <property type="match status" value="1"/>
</dbReference>
<sequence length="383" mass="44088">MANQAARNQDREMMEVDRVGVKIDYRTVSQRFSCQDPQTLADGLRHLEQHGYTVISDVLDESEVNIAKNLIWQHLEGLKSPYKIKRGQIQTWNQWPGRHEAGIVEDFGSGNSQAQWFVRSVPAVKDVFAEIWQTRDLLCSMDGIGIFRPWHLNPQIQRKNNKFIMLFLHLTIKFMTILFPFLHIIGRDIENNTNPWKTVGANWHVDQSPVTKPDRVCVQGIINLLPADETTGGLMVIPGSHNRFHELLSIWKKMGNNSKIPLYHEILQEGYGLLIHAQPGDLLLWDSRTVHCNTPSFVTPRQQPLNNVPIPSLLRMISYVCMTPLAFAENPDELINHRLDAFRYRLTTSHWPHEYQTMGGEISRGENTIELTDYQRNLILGVD</sequence>
<dbReference type="PANTHER" id="PTHR31630">
    <property type="entry name" value="PHYTANOYL-COA DIOXYGENASE-RELATED-RELATED"/>
    <property type="match status" value="1"/>
</dbReference>
<dbReference type="EMBL" id="CAJNON010000247">
    <property type="protein sequence ID" value="CAF1139267.1"/>
    <property type="molecule type" value="Genomic_DNA"/>
</dbReference>
<accession>A0A813M670</accession>
<evidence type="ECO:0000313" key="4">
    <source>
        <dbReference type="Proteomes" id="UP000663860"/>
    </source>
</evidence>
<evidence type="ECO:0000313" key="2">
    <source>
        <dbReference type="EMBL" id="CAF0711722.1"/>
    </source>
</evidence>
<gene>
    <name evidence="2" type="ORF">IZO911_LOCUS11</name>
    <name evidence="3" type="ORF">VCS650_LOCUS22173</name>
</gene>
<keyword evidence="1" id="KW-0812">Transmembrane</keyword>
<dbReference type="Proteomes" id="UP000663860">
    <property type="component" value="Unassembled WGS sequence"/>
</dbReference>
<keyword evidence="1" id="KW-0472">Membrane</keyword>
<comment type="caution">
    <text evidence="2">The sequence shown here is derived from an EMBL/GenBank/DDBJ whole genome shotgun (WGS) entry which is preliminary data.</text>
</comment>
<dbReference type="AlphaFoldDB" id="A0A813M670"/>
<dbReference type="OrthoDB" id="445007at2759"/>